<dbReference type="AlphaFoldDB" id="A0A8E0VI89"/>
<dbReference type="InterPro" id="IPR029043">
    <property type="entry name" value="GcvT/YgfZ_C"/>
</dbReference>
<sequence length="115" mass="12468">MTSLRHTGESVALPCSSVYSEFDLEVTLFIFLVLFLSAGSKVVCDSLSGQTEVGEVTSGCMSPSLGHNISMGYVRSDLAVAGQKLQVVIRGKLFPYTVTALPFVPNHYVRRPKQV</sequence>
<evidence type="ECO:0000313" key="3">
    <source>
        <dbReference type="Proteomes" id="UP000728185"/>
    </source>
</evidence>
<protein>
    <submittedName>
        <fullName evidence="2">Aminomethyltransferase</fullName>
    </submittedName>
</protein>
<comment type="caution">
    <text evidence="2">The sequence shown here is derived from an EMBL/GenBank/DDBJ whole genome shotgun (WGS) entry which is preliminary data.</text>
</comment>
<feature type="domain" description="Aminomethyltransferase C-terminal" evidence="1">
    <location>
        <begin position="48"/>
        <end position="104"/>
    </location>
</feature>
<dbReference type="SUPFAM" id="SSF101790">
    <property type="entry name" value="Aminomethyltransferase beta-barrel domain"/>
    <property type="match status" value="1"/>
</dbReference>
<evidence type="ECO:0000259" key="1">
    <source>
        <dbReference type="Pfam" id="PF08669"/>
    </source>
</evidence>
<dbReference type="PANTHER" id="PTHR43757:SF2">
    <property type="entry name" value="AMINOMETHYLTRANSFERASE, MITOCHONDRIAL"/>
    <property type="match status" value="1"/>
</dbReference>
<dbReference type="Gene3D" id="2.40.30.110">
    <property type="entry name" value="Aminomethyltransferase beta-barrel domains"/>
    <property type="match status" value="1"/>
</dbReference>
<dbReference type="Proteomes" id="UP000728185">
    <property type="component" value="Unassembled WGS sequence"/>
</dbReference>
<keyword evidence="3" id="KW-1185">Reference proteome</keyword>
<organism evidence="2 3">
    <name type="scientific">Fasciolopsis buskii</name>
    <dbReference type="NCBI Taxonomy" id="27845"/>
    <lineage>
        <taxon>Eukaryota</taxon>
        <taxon>Metazoa</taxon>
        <taxon>Spiralia</taxon>
        <taxon>Lophotrochozoa</taxon>
        <taxon>Platyhelminthes</taxon>
        <taxon>Trematoda</taxon>
        <taxon>Digenea</taxon>
        <taxon>Plagiorchiida</taxon>
        <taxon>Echinostomata</taxon>
        <taxon>Echinostomatoidea</taxon>
        <taxon>Fasciolidae</taxon>
        <taxon>Fasciolopsis</taxon>
    </lineage>
</organism>
<evidence type="ECO:0000313" key="2">
    <source>
        <dbReference type="EMBL" id="KAA0187349.1"/>
    </source>
</evidence>
<reference evidence="2" key="1">
    <citation type="submission" date="2019-05" db="EMBL/GenBank/DDBJ databases">
        <title>Annotation for the trematode Fasciolopsis buski.</title>
        <authorList>
            <person name="Choi Y.-J."/>
        </authorList>
    </citation>
    <scope>NUCLEOTIDE SEQUENCE</scope>
    <source>
        <strain evidence="2">HT</strain>
        <tissue evidence="2">Whole worm</tissue>
    </source>
</reference>
<accession>A0A8E0VI89</accession>
<dbReference type="EMBL" id="LUCM01009174">
    <property type="protein sequence ID" value="KAA0187349.1"/>
    <property type="molecule type" value="Genomic_DNA"/>
</dbReference>
<dbReference type="GO" id="GO:0005739">
    <property type="term" value="C:mitochondrion"/>
    <property type="evidence" value="ECO:0007669"/>
    <property type="project" value="TreeGrafter"/>
</dbReference>
<dbReference type="PANTHER" id="PTHR43757">
    <property type="entry name" value="AMINOMETHYLTRANSFERASE"/>
    <property type="match status" value="1"/>
</dbReference>
<gene>
    <name evidence="2" type="ORF">FBUS_00387</name>
</gene>
<dbReference type="Pfam" id="PF08669">
    <property type="entry name" value="GCV_T_C"/>
    <property type="match status" value="1"/>
</dbReference>
<name>A0A8E0VI89_9TREM</name>
<dbReference type="InterPro" id="IPR028896">
    <property type="entry name" value="GcvT/YgfZ/DmdA"/>
</dbReference>
<dbReference type="OrthoDB" id="10263536at2759"/>
<proteinExistence type="predicted"/>
<dbReference type="InterPro" id="IPR013977">
    <property type="entry name" value="GcvT_C"/>
</dbReference>